<evidence type="ECO:0000259" key="16">
    <source>
        <dbReference type="PROSITE" id="PS51495"/>
    </source>
</evidence>
<feature type="region of interest" description="Disordered" evidence="15">
    <location>
        <begin position="41"/>
        <end position="60"/>
    </location>
</feature>
<keyword evidence="12" id="KW-0539">Nucleus</keyword>
<dbReference type="AlphaFoldDB" id="A0A8H3X053"/>
<comment type="caution">
    <text evidence="17">The sequence shown here is derived from an EMBL/GenBank/DDBJ whole genome shotgun (WGS) entry which is preliminary data.</text>
</comment>
<keyword evidence="6" id="KW-0479">Metal-binding</keyword>
<evidence type="ECO:0000256" key="6">
    <source>
        <dbReference type="ARBA" id="ARBA00022723"/>
    </source>
</evidence>
<dbReference type="PANTHER" id="PTHR14150:SF12">
    <property type="entry name" value="U3 SMALL NUCLEOLAR RNA-ASSOCIATED PROTEIN 14 HOMOLOG A"/>
    <property type="match status" value="1"/>
</dbReference>
<sequence length="1280" mass="145800">MMFFEEIDEEADDLIDDQKIDDDAKADNLISFIGSLDKKRKRVDDDDPIEKQKKQIKERTEAYEESEYNLTTRESSTGKKKVTFHDLIGTVQEEVGFSGLKQKLASLEGGGNKGTYKDPLPAPLPQNIQNRLNRQVAYEETKKDISKWEPIVRQNRESDHLKFPMNPIPEHTPTIGILTGTFKPSTSLEKEVDSILEKSGMKEEDLQKYENIQLNKLSVDEVAARRSELRRMRELMYREEIKAKRIAKIKSKTFRKIKKKEKEKERLKLDQLIESDQNLAQEERMKLETARAKERMTLKHKNTSKWAKQALKHGRHDSESRQAIVEQLNRHEDLKRKIHDLGSDEELDDVSSESNNEDDESVIKEKAFDELEQYQLKDFADEEPVKGILGMKFMQDAMKREKRATQQLIDDFIEDLENNDFSDDDDDDDDDKNKLAKKNNGAAKDSAKHIDNNLGRMIFGVGTKEKGARSDDSSNARVSFDQGPDITTLSKSTFEQKNNSEASLLSEPMSNNDSVNQQVESQQNDSEEINPWLQHDTSKLVTSSKKVNKSINIKNSKKLDKLASKLNKQKHEMQMKVDVEIDMNKIMTVQVADNNTKKEVKTVATDNSAIENVNIESDSDDDANAEAIKNFVNVKNPTAFTQRELVARAFANDNVVEEFESEKQAIIEEDMPKEIDITLPGWGTWGGKGVKPSKNKKKIIAKPLPGEGIDVKKRQDAKLKHVIINEKSIKKSKKYLFTDIPYPFETREQYERSLRTPVGKEWNTNEVFQKMITPRVVTKMATQDHVGLYDGNEKAAEYMNGTVYLTSRRIIYVDSQNPTTNSIAVEIKLIKGREFYIGFVKSSPKITLRFSDTNSPYSLSDNPLYHSSPFSSVTNLQNTLAPSSSWICSICSFINRDPQDIKCRLCGVKRTECVTPSVLKVKPDFEDSFDQLQRSPSPNIPTDDIGIACKVCTFLNHPSMIKCEMCEADLRSFDVNNLDFENDAEASKNFKATVKSDFVRLAFRDGGSNAFYEKLKSAMAAKEWEKIHETSNIKVTSDFDPGLGGLVGIIRNAEQSQKEQKETLNQAFKDLDGLMANTSEMVKLAESIRNKLSKELDSGTSTDETSAFRTYLIELGIPNPVTKDSSGSAYHKELARQLAEFLDNFLEKEKGMMSLTDIYCLFNRARGVTLISPDDLYKACSQFEHLNLPMRLRKFSSGLMVVESVHHSDEQIAQRILHHIKTKGPLTAIELASLDKMSVVLINEQLQMVEEKGLICKDESVEGVRFYDNLIINFRWERNN</sequence>
<dbReference type="GO" id="GO:0043130">
    <property type="term" value="F:ubiquitin binding"/>
    <property type="evidence" value="ECO:0007669"/>
    <property type="project" value="InterPro"/>
</dbReference>
<evidence type="ECO:0000256" key="4">
    <source>
        <dbReference type="ARBA" id="ARBA00022448"/>
    </source>
</evidence>
<gene>
    <name evidence="17" type="ORF">F8M41_010801</name>
</gene>
<dbReference type="GO" id="GO:0032266">
    <property type="term" value="F:phosphatidylinositol-3-phosphate binding"/>
    <property type="evidence" value="ECO:0007669"/>
    <property type="project" value="InterPro"/>
</dbReference>
<dbReference type="FunFam" id="1.10.10.10:FF:000165">
    <property type="entry name" value="Vacuolar protein sorting protein (Vps36)"/>
    <property type="match status" value="1"/>
</dbReference>
<dbReference type="SMART" id="SM00547">
    <property type="entry name" value="ZnF_RBZ"/>
    <property type="match status" value="2"/>
</dbReference>
<reference evidence="17 18" key="1">
    <citation type="journal article" date="2019" name="Environ. Microbiol.">
        <title>At the nexus of three kingdoms: the genome of the mycorrhizal fungus Gigaspora margarita provides insights into plant, endobacterial and fungal interactions.</title>
        <authorList>
            <person name="Venice F."/>
            <person name="Ghignone S."/>
            <person name="Salvioli di Fossalunga A."/>
            <person name="Amselem J."/>
            <person name="Novero M."/>
            <person name="Xianan X."/>
            <person name="Sedzielewska Toro K."/>
            <person name="Morin E."/>
            <person name="Lipzen A."/>
            <person name="Grigoriev I.V."/>
            <person name="Henrissat B."/>
            <person name="Martin F.M."/>
            <person name="Bonfante P."/>
        </authorList>
    </citation>
    <scope>NUCLEOTIDE SEQUENCE [LARGE SCALE GENOMIC DNA]</scope>
    <source>
        <strain evidence="17 18">BEG34</strain>
    </source>
</reference>
<feature type="region of interest" description="Disordered" evidence="15">
    <location>
        <begin position="420"/>
        <end position="449"/>
    </location>
</feature>
<dbReference type="SUPFAM" id="SSF50729">
    <property type="entry name" value="PH domain-like"/>
    <property type="match status" value="1"/>
</dbReference>
<dbReference type="InterPro" id="IPR036443">
    <property type="entry name" value="Znf_RanBP2_sf"/>
</dbReference>
<feature type="compositionally biased region" description="Acidic residues" evidence="15">
    <location>
        <begin position="343"/>
        <end position="360"/>
    </location>
</feature>
<dbReference type="SUPFAM" id="SSF90209">
    <property type="entry name" value="Ran binding protein zinc finger-like"/>
    <property type="match status" value="1"/>
</dbReference>
<dbReference type="InterPro" id="IPR040608">
    <property type="entry name" value="Snf8/Vps36"/>
</dbReference>
<evidence type="ECO:0000256" key="11">
    <source>
        <dbReference type="ARBA" id="ARBA00023054"/>
    </source>
</evidence>
<dbReference type="OrthoDB" id="271448at2759"/>
<evidence type="ECO:0000256" key="13">
    <source>
        <dbReference type="ARBA" id="ARBA00030114"/>
    </source>
</evidence>
<keyword evidence="9" id="KW-0862">Zinc</keyword>
<evidence type="ECO:0000313" key="17">
    <source>
        <dbReference type="EMBL" id="KAF0390951.1"/>
    </source>
</evidence>
<feature type="domain" description="GLUE N-terminal" evidence="16">
    <location>
        <begin position="762"/>
        <end position="1031"/>
    </location>
</feature>
<evidence type="ECO:0000256" key="10">
    <source>
        <dbReference type="ARBA" id="ARBA00022927"/>
    </source>
</evidence>
<dbReference type="GO" id="GO:0015031">
    <property type="term" value="P:protein transport"/>
    <property type="evidence" value="ECO:0007669"/>
    <property type="project" value="UniProtKB-KW"/>
</dbReference>
<dbReference type="GO" id="GO:0032040">
    <property type="term" value="C:small-subunit processome"/>
    <property type="evidence" value="ECO:0007669"/>
    <property type="project" value="InterPro"/>
</dbReference>
<feature type="compositionally biased region" description="Polar residues" evidence="15">
    <location>
        <begin position="485"/>
        <end position="524"/>
    </location>
</feature>
<dbReference type="InterPro" id="IPR036388">
    <property type="entry name" value="WH-like_DNA-bd_sf"/>
</dbReference>
<comment type="similarity">
    <text evidence="3">Belongs to the VPS36 family.</text>
</comment>
<evidence type="ECO:0000256" key="2">
    <source>
        <dbReference type="ARBA" id="ARBA00004604"/>
    </source>
</evidence>
<keyword evidence="5" id="KW-0597">Phosphoprotein</keyword>
<keyword evidence="7" id="KW-0967">Endosome</keyword>
<dbReference type="Pfam" id="PF04157">
    <property type="entry name" value="EAP30"/>
    <property type="match status" value="1"/>
</dbReference>
<evidence type="ECO:0000313" key="18">
    <source>
        <dbReference type="Proteomes" id="UP000439903"/>
    </source>
</evidence>
<evidence type="ECO:0000256" key="12">
    <source>
        <dbReference type="ARBA" id="ARBA00023242"/>
    </source>
</evidence>
<comment type="subcellular location">
    <subcellularLocation>
        <location evidence="1">Endosome</location>
    </subcellularLocation>
    <subcellularLocation>
        <location evidence="2">Nucleus</location>
        <location evidence="2">Nucleolus</location>
    </subcellularLocation>
</comment>
<dbReference type="InterPro" id="IPR001876">
    <property type="entry name" value="Znf_RanBP2"/>
</dbReference>
<dbReference type="PANTHER" id="PTHR14150">
    <property type="entry name" value="U3 SMALL NUCLEOLAR RNA-ASSOCIATED PROTEIN 14"/>
    <property type="match status" value="1"/>
</dbReference>
<dbReference type="Gene3D" id="2.30.29.30">
    <property type="entry name" value="Pleckstrin-homology domain (PH domain)/Phosphotyrosine-binding domain (PTB)"/>
    <property type="match status" value="2"/>
</dbReference>
<dbReference type="EMBL" id="WTPW01002232">
    <property type="protein sequence ID" value="KAF0390951.1"/>
    <property type="molecule type" value="Genomic_DNA"/>
</dbReference>
<dbReference type="InterPro" id="IPR021648">
    <property type="entry name" value="GLUE_dom"/>
</dbReference>
<dbReference type="Proteomes" id="UP000439903">
    <property type="component" value="Unassembled WGS sequence"/>
</dbReference>
<dbReference type="GO" id="GO:0006364">
    <property type="term" value="P:rRNA processing"/>
    <property type="evidence" value="ECO:0007669"/>
    <property type="project" value="InterPro"/>
</dbReference>
<feature type="compositionally biased region" description="Basic and acidic residues" evidence="15">
    <location>
        <begin position="49"/>
        <end position="60"/>
    </location>
</feature>
<evidence type="ECO:0000256" key="5">
    <source>
        <dbReference type="ARBA" id="ARBA00022553"/>
    </source>
</evidence>
<dbReference type="Gene3D" id="6.10.140.260">
    <property type="match status" value="1"/>
</dbReference>
<dbReference type="GO" id="GO:0008270">
    <property type="term" value="F:zinc ion binding"/>
    <property type="evidence" value="ECO:0007669"/>
    <property type="project" value="UniProtKB-KW"/>
</dbReference>
<dbReference type="Gene3D" id="1.10.10.10">
    <property type="entry name" value="Winged helix-like DNA-binding domain superfamily/Winged helix DNA-binding domain"/>
    <property type="match status" value="2"/>
</dbReference>
<keyword evidence="18" id="KW-1185">Reference proteome</keyword>
<evidence type="ECO:0000256" key="14">
    <source>
        <dbReference type="SAM" id="Coils"/>
    </source>
</evidence>
<dbReference type="PROSITE" id="PS51495">
    <property type="entry name" value="GLUE"/>
    <property type="match status" value="1"/>
</dbReference>
<evidence type="ECO:0000256" key="1">
    <source>
        <dbReference type="ARBA" id="ARBA00004177"/>
    </source>
</evidence>
<evidence type="ECO:0000256" key="9">
    <source>
        <dbReference type="ARBA" id="ARBA00022833"/>
    </source>
</evidence>
<dbReference type="SUPFAM" id="SSF46785">
    <property type="entry name" value="Winged helix' DNA-binding domain"/>
    <property type="match status" value="1"/>
</dbReference>
<keyword evidence="10" id="KW-0653">Protein transport</keyword>
<dbReference type="InterPro" id="IPR011993">
    <property type="entry name" value="PH-like_dom_sf"/>
</dbReference>
<evidence type="ECO:0000256" key="15">
    <source>
        <dbReference type="SAM" id="MobiDB-lite"/>
    </source>
</evidence>
<accession>A0A8H3X053</accession>
<feature type="coiled-coil region" evidence="14">
    <location>
        <begin position="250"/>
        <end position="293"/>
    </location>
</feature>
<feature type="compositionally biased region" description="Basic and acidic residues" evidence="15">
    <location>
        <begin position="464"/>
        <end position="474"/>
    </location>
</feature>
<dbReference type="InterPro" id="IPR006709">
    <property type="entry name" value="SSU_processome_Utp14"/>
</dbReference>
<dbReference type="GO" id="GO:0005768">
    <property type="term" value="C:endosome"/>
    <property type="evidence" value="ECO:0007669"/>
    <property type="project" value="UniProtKB-SubCell"/>
</dbReference>
<feature type="compositionally biased region" description="Acidic residues" evidence="15">
    <location>
        <begin position="420"/>
        <end position="430"/>
    </location>
</feature>
<feature type="region of interest" description="Disordered" evidence="15">
    <location>
        <begin position="464"/>
        <end position="533"/>
    </location>
</feature>
<protein>
    <recommendedName>
        <fullName evidence="13">ESCRT-II complex subunit VPS36</fullName>
    </recommendedName>
</protein>
<evidence type="ECO:0000256" key="7">
    <source>
        <dbReference type="ARBA" id="ARBA00022753"/>
    </source>
</evidence>
<evidence type="ECO:0000256" key="8">
    <source>
        <dbReference type="ARBA" id="ARBA00022771"/>
    </source>
</evidence>
<evidence type="ECO:0000256" key="3">
    <source>
        <dbReference type="ARBA" id="ARBA00009697"/>
    </source>
</evidence>
<keyword evidence="4" id="KW-0813">Transport</keyword>
<dbReference type="InterPro" id="IPR036390">
    <property type="entry name" value="WH_DNA-bd_sf"/>
</dbReference>
<keyword evidence="11 14" id="KW-0175">Coiled coil</keyword>
<feature type="region of interest" description="Disordered" evidence="15">
    <location>
        <begin position="296"/>
        <end position="320"/>
    </location>
</feature>
<dbReference type="Pfam" id="PF04615">
    <property type="entry name" value="Utp14"/>
    <property type="match status" value="1"/>
</dbReference>
<organism evidence="17 18">
    <name type="scientific">Gigaspora margarita</name>
    <dbReference type="NCBI Taxonomy" id="4874"/>
    <lineage>
        <taxon>Eukaryota</taxon>
        <taxon>Fungi</taxon>
        <taxon>Fungi incertae sedis</taxon>
        <taxon>Mucoromycota</taxon>
        <taxon>Glomeromycotina</taxon>
        <taxon>Glomeromycetes</taxon>
        <taxon>Diversisporales</taxon>
        <taxon>Gigasporaceae</taxon>
        <taxon>Gigaspora</taxon>
    </lineage>
</organism>
<proteinExistence type="inferred from homology"/>
<keyword evidence="8" id="KW-0863">Zinc-finger</keyword>
<name>A0A8H3X053_GIGMA</name>
<feature type="region of interest" description="Disordered" evidence="15">
    <location>
        <begin position="340"/>
        <end position="364"/>
    </location>
</feature>